<comment type="caution">
    <text evidence="2">The sequence shown here is derived from an EMBL/GenBank/DDBJ whole genome shotgun (WGS) entry which is preliminary data.</text>
</comment>
<dbReference type="AlphaFoldDB" id="A0A9E5MJA3"/>
<feature type="compositionally biased region" description="Basic residues" evidence="1">
    <location>
        <begin position="1"/>
        <end position="18"/>
    </location>
</feature>
<dbReference type="EMBL" id="VIKT02000028">
    <property type="protein sequence ID" value="NHF64008.1"/>
    <property type="molecule type" value="Genomic_DNA"/>
</dbReference>
<evidence type="ECO:0000313" key="3">
    <source>
        <dbReference type="Proteomes" id="UP000818266"/>
    </source>
</evidence>
<name>A0A9E5MJA3_9MICO</name>
<organism evidence="2 3">
    <name type="scientific">Microcella pacifica</name>
    <dbReference type="NCBI Taxonomy" id="2591847"/>
    <lineage>
        <taxon>Bacteria</taxon>
        <taxon>Bacillati</taxon>
        <taxon>Actinomycetota</taxon>
        <taxon>Actinomycetes</taxon>
        <taxon>Micrococcales</taxon>
        <taxon>Microbacteriaceae</taxon>
        <taxon>Microcella</taxon>
    </lineage>
</organism>
<feature type="non-terminal residue" evidence="2">
    <location>
        <position position="1"/>
    </location>
</feature>
<reference evidence="2 3" key="1">
    <citation type="submission" date="2019-06" db="EMBL/GenBank/DDBJ databases">
        <authorList>
            <person name="De-Chao Zhang Q."/>
        </authorList>
    </citation>
    <scope>NUCLEOTIDE SEQUENCE [LARGE SCALE GENOMIC DNA]</scope>
    <source>
        <strain evidence="2 3">KN1116</strain>
    </source>
</reference>
<feature type="region of interest" description="Disordered" evidence="1">
    <location>
        <begin position="1"/>
        <end position="38"/>
    </location>
</feature>
<evidence type="ECO:0000256" key="1">
    <source>
        <dbReference type="SAM" id="MobiDB-lite"/>
    </source>
</evidence>
<gene>
    <name evidence="2" type="ORF">FK219_012315</name>
</gene>
<sequence>DRRLSWKGQHRLAGRPRPHIRDPARSATAADLKPDGGSGINERLLADRDGPMLQYGLQAMDGKRLELPTRRDDAPDREFLAERFHAFSV</sequence>
<protein>
    <submittedName>
        <fullName evidence="2">Uncharacterized protein</fullName>
    </submittedName>
</protein>
<accession>A0A9E5MJA3</accession>
<evidence type="ECO:0000313" key="2">
    <source>
        <dbReference type="EMBL" id="NHF64008.1"/>
    </source>
</evidence>
<proteinExistence type="predicted"/>
<keyword evidence="3" id="KW-1185">Reference proteome</keyword>
<reference evidence="2 3" key="2">
    <citation type="submission" date="2020-03" db="EMBL/GenBank/DDBJ databases">
        <title>Chryseoglobus sp. isolated from a deep-sea seamount.</title>
        <authorList>
            <person name="Zhang D.-C."/>
        </authorList>
    </citation>
    <scope>NUCLEOTIDE SEQUENCE [LARGE SCALE GENOMIC DNA]</scope>
    <source>
        <strain evidence="2 3">KN1116</strain>
    </source>
</reference>
<dbReference type="Proteomes" id="UP000818266">
    <property type="component" value="Unassembled WGS sequence"/>
</dbReference>